<evidence type="ECO:0008006" key="3">
    <source>
        <dbReference type="Google" id="ProtNLM"/>
    </source>
</evidence>
<comment type="caution">
    <text evidence="1">The sequence shown here is derived from an EMBL/GenBank/DDBJ whole genome shotgun (WGS) entry which is preliminary data.</text>
</comment>
<sequence length="150" mass="17254">MTNKQKVDMANERGIDLPLEMLERDIVAVYGVFAKKKNEEFCIYVGKATNLRARLLGSSSGHIHLYLNNNVEKLVPKLIDQHLQAGYRIEVRILEEVDYQDSSFSRAAHRLAFAELKWIVDMQKEGLCLEQLPEGAGPYSGAYWEKYYKN</sequence>
<name>A0A929MPL8_ABIDE</name>
<dbReference type="AlphaFoldDB" id="A0A929MPL8"/>
<organism evidence="1 2">
    <name type="scientific">Abiotrophia defectiva</name>
    <name type="common">Streptococcus defectivus</name>
    <dbReference type="NCBI Taxonomy" id="46125"/>
    <lineage>
        <taxon>Bacteria</taxon>
        <taxon>Bacillati</taxon>
        <taxon>Bacillota</taxon>
        <taxon>Bacilli</taxon>
        <taxon>Lactobacillales</taxon>
        <taxon>Aerococcaceae</taxon>
        <taxon>Abiotrophia</taxon>
    </lineage>
</organism>
<accession>A0A929MPL8</accession>
<evidence type="ECO:0000313" key="2">
    <source>
        <dbReference type="Proteomes" id="UP000757900"/>
    </source>
</evidence>
<protein>
    <recommendedName>
        <fullName evidence="3">GIY-YIG domain-containing protein</fullName>
    </recommendedName>
</protein>
<dbReference type="Proteomes" id="UP000757900">
    <property type="component" value="Unassembled WGS sequence"/>
</dbReference>
<dbReference type="EMBL" id="JABZFV010000115">
    <property type="protein sequence ID" value="MBF0935037.1"/>
    <property type="molecule type" value="Genomic_DNA"/>
</dbReference>
<gene>
    <name evidence="1" type="ORF">HXK00_05270</name>
</gene>
<evidence type="ECO:0000313" key="1">
    <source>
        <dbReference type="EMBL" id="MBF0935037.1"/>
    </source>
</evidence>
<reference evidence="1" key="1">
    <citation type="submission" date="2020-04" db="EMBL/GenBank/DDBJ databases">
        <title>Deep metagenomics examines the oral microbiome during advanced dental caries in children, revealing novel taxa and co-occurrences with host molecules.</title>
        <authorList>
            <person name="Baker J.L."/>
            <person name="Morton J.T."/>
            <person name="Dinis M."/>
            <person name="Alvarez R."/>
            <person name="Tran N.C."/>
            <person name="Knight R."/>
            <person name="Edlund A."/>
        </authorList>
    </citation>
    <scope>NUCLEOTIDE SEQUENCE</scope>
    <source>
        <strain evidence="1">JCVI_23_bin.16</strain>
    </source>
</reference>
<proteinExistence type="predicted"/>